<name>A0ABU9EQ17_LIMFS</name>
<accession>A0ABU9EQ17</accession>
<dbReference type="Gene3D" id="3.30.2290.10">
    <property type="entry name" value="PmbA/TldD superfamily"/>
    <property type="match status" value="1"/>
</dbReference>
<dbReference type="Pfam" id="PF19289">
    <property type="entry name" value="PmbA_TldD_3rd"/>
    <property type="match status" value="1"/>
</dbReference>
<keyword evidence="6" id="KW-1185">Reference proteome</keyword>
<dbReference type="RefSeq" id="WP_006668660.1">
    <property type="nucleotide sequence ID" value="NZ_JBBWYZ010000019.1"/>
</dbReference>
<protein>
    <submittedName>
        <fullName evidence="5">TldD/PmbA family protein</fullName>
    </submittedName>
</protein>
<dbReference type="PANTHER" id="PTHR43421">
    <property type="entry name" value="METALLOPROTEASE PMBA"/>
    <property type="match status" value="1"/>
</dbReference>
<evidence type="ECO:0000313" key="6">
    <source>
        <dbReference type="Proteomes" id="UP001387447"/>
    </source>
</evidence>
<gene>
    <name evidence="5" type="ORF">AAEJ74_20915</name>
</gene>
<dbReference type="InterPro" id="IPR035068">
    <property type="entry name" value="TldD/PmbA_N"/>
</dbReference>
<dbReference type="PANTHER" id="PTHR43421:SF1">
    <property type="entry name" value="METALLOPROTEASE PMBA"/>
    <property type="match status" value="1"/>
</dbReference>
<feature type="domain" description="Metalloprotease TldD/E central" evidence="4">
    <location>
        <begin position="118"/>
        <end position="220"/>
    </location>
</feature>
<reference evidence="5 6" key="1">
    <citation type="journal article" date="2024" name="Front. Microbiol.">
        <title>Transcriptomic insights into the dominance of two phototrophs throughout the water column of a tropical hypersaline-alkaline crater lake (Dziani Dzaha, Mayotte).</title>
        <authorList>
            <person name="Duperron S."/>
            <person name="Halary S."/>
            <person name="Bouly J.-P."/>
            <person name="Roussel T."/>
            <person name="Hugoni M."/>
            <person name="Bruto M."/>
            <person name="Oger P."/>
            <person name="Duval C."/>
            <person name="Woo A."/>
            <person name="Jezequiel D."/>
            <person name="Ader M."/>
            <person name="Leboulanger C."/>
            <person name="Agogue H."/>
            <person name="Grossi V."/>
            <person name="Trousselier M."/>
            <person name="Bernard C."/>
        </authorList>
    </citation>
    <scope>NUCLEOTIDE SEQUENCE [LARGE SCALE GENOMIC DNA]</scope>
    <source>
        <strain evidence="5 6">PMC 851.14</strain>
    </source>
</reference>
<dbReference type="InterPro" id="IPR036059">
    <property type="entry name" value="TldD/PmbA_sf"/>
</dbReference>
<dbReference type="Proteomes" id="UP001387447">
    <property type="component" value="Unassembled WGS sequence"/>
</dbReference>
<evidence type="ECO:0000259" key="2">
    <source>
        <dbReference type="Pfam" id="PF01523"/>
    </source>
</evidence>
<dbReference type="SUPFAM" id="SSF111283">
    <property type="entry name" value="Putative modulator of DNA gyrase, PmbA/TldD"/>
    <property type="match status" value="1"/>
</dbReference>
<comment type="similarity">
    <text evidence="1">Belongs to the peptidase U62 family.</text>
</comment>
<dbReference type="Pfam" id="PF19290">
    <property type="entry name" value="PmbA_TldD_2nd"/>
    <property type="match status" value="1"/>
</dbReference>
<dbReference type="EMBL" id="JBBWYZ010000019">
    <property type="protein sequence ID" value="MEK9514064.1"/>
    <property type="molecule type" value="Genomic_DNA"/>
</dbReference>
<dbReference type="InterPro" id="IPR047657">
    <property type="entry name" value="PmbA"/>
</dbReference>
<evidence type="ECO:0000256" key="1">
    <source>
        <dbReference type="ARBA" id="ARBA00005836"/>
    </source>
</evidence>
<dbReference type="InterPro" id="IPR045570">
    <property type="entry name" value="Metalloprtase-TldD/E_cen_dom"/>
</dbReference>
<sequence length="448" mass="48076">MMNTDSLISEVKDSASKLGIGKFDVFGATVESSSAQVNQGVPKQVKASNRSSIMVRVWNEDGTLGVTSTNDTTPKGLELALQTASEASSFGAKEHIPDFSPLATSPVEDMGDRTAEAAPMDTLLETLLEAENKLLNSHPAIVGVPYNGLSQRDLVRFYVNSEGALRQEHLSYASIYLYSKTEEDGKKPRSAGAYRLGRSLEGLDIEGCLQETSQKTISHLNYEKIKSGRYLVMFSPEAFLSILAGFSNIFNAQNVLDRQSLSTVESIGTAIASPMLSVSDYELHPTNIAATTFDSEGTPRGEVALIKEGILTHFLHSSITARRLNAQPTGNGNMGAKVSVSPNFFCVAPGTGENSESYNINTADNVIWIDELHALHSGVQSIQGSFSLPFDGWMIKGGDRISIESATVAGDIKQLLKSIVCVESEVKLTDGGVSPRVWVEGLSITGEG</sequence>
<evidence type="ECO:0000259" key="4">
    <source>
        <dbReference type="Pfam" id="PF19290"/>
    </source>
</evidence>
<organism evidence="5 6">
    <name type="scientific">Limnospira fusiformis PMC 851.14</name>
    <dbReference type="NCBI Taxonomy" id="2219512"/>
    <lineage>
        <taxon>Bacteria</taxon>
        <taxon>Bacillati</taxon>
        <taxon>Cyanobacteriota</taxon>
        <taxon>Cyanophyceae</taxon>
        <taxon>Oscillatoriophycideae</taxon>
        <taxon>Oscillatoriales</taxon>
        <taxon>Sirenicapillariaceae</taxon>
        <taxon>Limnospira</taxon>
    </lineage>
</organism>
<dbReference type="Pfam" id="PF01523">
    <property type="entry name" value="PmbA_TldD_1st"/>
    <property type="match status" value="1"/>
</dbReference>
<feature type="domain" description="Metalloprotease TldD/E N-terminal" evidence="2">
    <location>
        <begin position="24"/>
        <end position="87"/>
    </location>
</feature>
<evidence type="ECO:0000259" key="3">
    <source>
        <dbReference type="Pfam" id="PF19289"/>
    </source>
</evidence>
<dbReference type="InterPro" id="IPR045569">
    <property type="entry name" value="Metalloprtase-TldD/E_C"/>
</dbReference>
<comment type="caution">
    <text evidence="5">The sequence shown here is derived from an EMBL/GenBank/DDBJ whole genome shotgun (WGS) entry which is preliminary data.</text>
</comment>
<proteinExistence type="inferred from homology"/>
<feature type="domain" description="Metalloprotease TldD/E C-terminal" evidence="3">
    <location>
        <begin position="227"/>
        <end position="446"/>
    </location>
</feature>
<evidence type="ECO:0000313" key="5">
    <source>
        <dbReference type="EMBL" id="MEK9514064.1"/>
    </source>
</evidence>
<dbReference type="InterPro" id="IPR002510">
    <property type="entry name" value="Metalloprtase-TldD/E_N"/>
</dbReference>